<evidence type="ECO:0000313" key="1">
    <source>
        <dbReference type="EMBL" id="TID20157.1"/>
    </source>
</evidence>
<organism evidence="1 2">
    <name type="scientific">Venturia nashicola</name>
    <dbReference type="NCBI Taxonomy" id="86259"/>
    <lineage>
        <taxon>Eukaryota</taxon>
        <taxon>Fungi</taxon>
        <taxon>Dikarya</taxon>
        <taxon>Ascomycota</taxon>
        <taxon>Pezizomycotina</taxon>
        <taxon>Dothideomycetes</taxon>
        <taxon>Pleosporomycetidae</taxon>
        <taxon>Venturiales</taxon>
        <taxon>Venturiaceae</taxon>
        <taxon>Venturia</taxon>
    </lineage>
</organism>
<name>A0A4Z1NVN4_9PEZI</name>
<keyword evidence="2" id="KW-1185">Reference proteome</keyword>
<accession>A0A4Z1NVN4</accession>
<evidence type="ECO:0000313" key="2">
    <source>
        <dbReference type="Proteomes" id="UP000298493"/>
    </source>
</evidence>
<dbReference type="AlphaFoldDB" id="A0A4Z1NVN4"/>
<comment type="caution">
    <text evidence="1">The sequence shown here is derived from an EMBL/GenBank/DDBJ whole genome shotgun (WGS) entry which is preliminary data.</text>
</comment>
<dbReference type="OrthoDB" id="10632610at2759"/>
<proteinExistence type="predicted"/>
<protein>
    <submittedName>
        <fullName evidence="1">Ras-related protein</fullName>
    </submittedName>
</protein>
<dbReference type="Proteomes" id="UP000298493">
    <property type="component" value="Unassembled WGS sequence"/>
</dbReference>
<reference evidence="1 2" key="1">
    <citation type="submission" date="2019-04" db="EMBL/GenBank/DDBJ databases">
        <title>High contiguity whole genome sequence and gene annotation resource for two Venturia nashicola isolates.</title>
        <authorList>
            <person name="Prokchorchik M."/>
            <person name="Won K."/>
            <person name="Lee Y."/>
            <person name="Choi E.D."/>
            <person name="Segonzac C."/>
            <person name="Sohn K.H."/>
        </authorList>
    </citation>
    <scope>NUCLEOTIDE SEQUENCE [LARGE SCALE GENOMIC DNA]</scope>
    <source>
        <strain evidence="1 2">PRI2</strain>
    </source>
</reference>
<gene>
    <name evidence="1" type="ORF">E6O75_ATG07617</name>
</gene>
<dbReference type="EMBL" id="SNSC02000011">
    <property type="protein sequence ID" value="TID20157.1"/>
    <property type="molecule type" value="Genomic_DNA"/>
</dbReference>
<sequence length="97" mass="11607">MPSSTPKPSKAIPASFLTLPRELRQRILLHVYELPNRFNYRLHHAVTYTDTSIRFERGRMTHWVRMLMKVNSFVADDMEFVERQWNRELDDARAFLG</sequence>